<feature type="chain" id="PRO_5015744779" evidence="8">
    <location>
        <begin position="23"/>
        <end position="528"/>
    </location>
</feature>
<evidence type="ECO:0000313" key="10">
    <source>
        <dbReference type="EMBL" id="PWA61935.1"/>
    </source>
</evidence>
<dbReference type="OrthoDB" id="2143199at2759"/>
<dbReference type="InterPro" id="IPR024788">
    <property type="entry name" value="Malectin-like_Carb-bd_dom"/>
</dbReference>
<evidence type="ECO:0000256" key="1">
    <source>
        <dbReference type="ARBA" id="ARBA00004167"/>
    </source>
</evidence>
<evidence type="ECO:0000256" key="4">
    <source>
        <dbReference type="ARBA" id="ARBA00022729"/>
    </source>
</evidence>
<evidence type="ECO:0000259" key="9">
    <source>
        <dbReference type="Pfam" id="PF12819"/>
    </source>
</evidence>
<keyword evidence="11" id="KW-1185">Reference proteome</keyword>
<dbReference type="Proteomes" id="UP000245207">
    <property type="component" value="Unassembled WGS sequence"/>
</dbReference>
<proteinExistence type="predicted"/>
<dbReference type="PANTHER" id="PTHR45631">
    <property type="entry name" value="OS07G0107800 PROTEIN-RELATED"/>
    <property type="match status" value="1"/>
</dbReference>
<comment type="caution">
    <text evidence="10">The sequence shown here is derived from an EMBL/GenBank/DDBJ whole genome shotgun (WGS) entry which is preliminary data.</text>
</comment>
<dbReference type="Pfam" id="PF00560">
    <property type="entry name" value="LRR_1"/>
    <property type="match status" value="2"/>
</dbReference>
<dbReference type="InterPro" id="IPR032675">
    <property type="entry name" value="LRR_dom_sf"/>
</dbReference>
<evidence type="ECO:0000256" key="6">
    <source>
        <dbReference type="ARBA" id="ARBA00022989"/>
    </source>
</evidence>
<dbReference type="PANTHER" id="PTHR45631:SF201">
    <property type="entry name" value="MALECTIN-LIKE CARBOHYDRATE-BINDING DOMAIN-CONTAINING PROTEIN-RELATED"/>
    <property type="match status" value="1"/>
</dbReference>
<feature type="domain" description="Malectin-like" evidence="9">
    <location>
        <begin position="28"/>
        <end position="348"/>
    </location>
</feature>
<dbReference type="InterPro" id="IPR001611">
    <property type="entry name" value="Leu-rich_rpt"/>
</dbReference>
<feature type="signal peptide" evidence="8">
    <location>
        <begin position="1"/>
        <end position="22"/>
    </location>
</feature>
<keyword evidence="4 8" id="KW-0732">Signal</keyword>
<dbReference type="STRING" id="35608.A0A2U1MKZ2"/>
<name>A0A2U1MKZ2_ARTAN</name>
<evidence type="ECO:0000256" key="7">
    <source>
        <dbReference type="ARBA" id="ARBA00023136"/>
    </source>
</evidence>
<keyword evidence="2" id="KW-0433">Leucine-rich repeat</keyword>
<evidence type="ECO:0000256" key="2">
    <source>
        <dbReference type="ARBA" id="ARBA00022614"/>
    </source>
</evidence>
<evidence type="ECO:0000313" key="11">
    <source>
        <dbReference type="Proteomes" id="UP000245207"/>
    </source>
</evidence>
<dbReference type="EMBL" id="PKPP01004987">
    <property type="protein sequence ID" value="PWA61935.1"/>
    <property type="molecule type" value="Genomic_DNA"/>
</dbReference>
<gene>
    <name evidence="10" type="ORF">CTI12_AA348590</name>
</gene>
<evidence type="ECO:0000256" key="3">
    <source>
        <dbReference type="ARBA" id="ARBA00022692"/>
    </source>
</evidence>
<dbReference type="Pfam" id="PF12819">
    <property type="entry name" value="Malectin_like"/>
    <property type="match status" value="1"/>
</dbReference>
<accession>A0A2U1MKZ2</accession>
<reference evidence="10 11" key="1">
    <citation type="journal article" date="2018" name="Mol. Plant">
        <title>The genome of Artemisia annua provides insight into the evolution of Asteraceae family and artemisinin biosynthesis.</title>
        <authorList>
            <person name="Shen Q."/>
            <person name="Zhang L."/>
            <person name="Liao Z."/>
            <person name="Wang S."/>
            <person name="Yan T."/>
            <person name="Shi P."/>
            <person name="Liu M."/>
            <person name="Fu X."/>
            <person name="Pan Q."/>
            <person name="Wang Y."/>
            <person name="Lv Z."/>
            <person name="Lu X."/>
            <person name="Zhang F."/>
            <person name="Jiang W."/>
            <person name="Ma Y."/>
            <person name="Chen M."/>
            <person name="Hao X."/>
            <person name="Li L."/>
            <person name="Tang Y."/>
            <person name="Lv G."/>
            <person name="Zhou Y."/>
            <person name="Sun X."/>
            <person name="Brodelius P.E."/>
            <person name="Rose J.K.C."/>
            <person name="Tang K."/>
        </authorList>
    </citation>
    <scope>NUCLEOTIDE SEQUENCE [LARGE SCALE GENOMIC DNA]</scope>
    <source>
        <strain evidence="11">cv. Huhao1</strain>
        <tissue evidence="10">Leaf</tissue>
    </source>
</reference>
<keyword evidence="6" id="KW-1133">Transmembrane helix</keyword>
<dbReference type="FunFam" id="3.80.10.10:FF:000129">
    <property type="entry name" value="Leucine-rich repeat receptor-like kinase"/>
    <property type="match status" value="1"/>
</dbReference>
<dbReference type="GO" id="GO:0016020">
    <property type="term" value="C:membrane"/>
    <property type="evidence" value="ECO:0007669"/>
    <property type="project" value="UniProtKB-SubCell"/>
</dbReference>
<protein>
    <submittedName>
        <fullName evidence="10">Malectin-like carbohydrate-binding domain-containing protein</fullName>
    </submittedName>
</protein>
<keyword evidence="7" id="KW-0472">Membrane</keyword>
<evidence type="ECO:0000256" key="5">
    <source>
        <dbReference type="ARBA" id="ARBA00022737"/>
    </source>
</evidence>
<keyword evidence="5" id="KW-0677">Repeat</keyword>
<keyword evidence="3" id="KW-0812">Transmembrane</keyword>
<dbReference type="SUPFAM" id="SSF52058">
    <property type="entry name" value="L domain-like"/>
    <property type="match status" value="1"/>
</dbReference>
<sequence>MAGHFKFLPVLLLAIFTFSASGQLIASINCGTSDVMIGKNLIQWSPDDQLISNGIARVVPPSHAYGSDFLELNTLRVFTSRKKNCYSIGQKLKGVKVLVRARFNYGNYDGLSSPPTFDLHFDGNFWATVQTYIGGTKSYEVIYVANGDSISVCVAQTKPNQFPYMSTLEVRRLDPEIYKEVEKSRALFLRDRLCYGSYRYYRYPTDTYDRYWSSAYGVRYPLRTEAYTVNTTAPNNPPEEIFKNASTVYSTTDALYLLTVSPMDPPIYVNFYFTEATFFRFSLTRSFRIYEISASGSRPLSPPISPPTFEVVESFLYNYTVSSISNISLIATVDSDFPPLINAMEAFNISGVLTDGTNSNDVAALALLQRTFEVLRGWNGDPCLPAPYSWDWLNCNNDARPRITSLHLDSFNLSGSLPDISSLDALEIIDLHNNTLNGSIPSFLGTMPNLKRLNLAYNRFSGPIPTSLSNKNKVELVVTGNPSLCTSGNSCSSSASQSEYSFLSWLLLLLLSLYVGERNMQMPTCQLL</sequence>
<comment type="subcellular location">
    <subcellularLocation>
        <location evidence="1">Membrane</location>
        <topology evidence="1">Single-pass membrane protein</topology>
    </subcellularLocation>
</comment>
<dbReference type="Gene3D" id="3.80.10.10">
    <property type="entry name" value="Ribonuclease Inhibitor"/>
    <property type="match status" value="1"/>
</dbReference>
<dbReference type="AlphaFoldDB" id="A0A2U1MKZ2"/>
<evidence type="ECO:0000256" key="8">
    <source>
        <dbReference type="SAM" id="SignalP"/>
    </source>
</evidence>
<organism evidence="10 11">
    <name type="scientific">Artemisia annua</name>
    <name type="common">Sweet wormwood</name>
    <dbReference type="NCBI Taxonomy" id="35608"/>
    <lineage>
        <taxon>Eukaryota</taxon>
        <taxon>Viridiplantae</taxon>
        <taxon>Streptophyta</taxon>
        <taxon>Embryophyta</taxon>
        <taxon>Tracheophyta</taxon>
        <taxon>Spermatophyta</taxon>
        <taxon>Magnoliopsida</taxon>
        <taxon>eudicotyledons</taxon>
        <taxon>Gunneridae</taxon>
        <taxon>Pentapetalae</taxon>
        <taxon>asterids</taxon>
        <taxon>campanulids</taxon>
        <taxon>Asterales</taxon>
        <taxon>Asteraceae</taxon>
        <taxon>Asteroideae</taxon>
        <taxon>Anthemideae</taxon>
        <taxon>Artemisiinae</taxon>
        <taxon>Artemisia</taxon>
    </lineage>
</organism>